<accession>A0AAD9YZ84</accession>
<evidence type="ECO:0000313" key="3">
    <source>
        <dbReference type="Proteomes" id="UP001276659"/>
    </source>
</evidence>
<dbReference type="EMBL" id="JASNWA010000011">
    <property type="protein sequence ID" value="KAK3167418.1"/>
    <property type="molecule type" value="Genomic_DNA"/>
</dbReference>
<keyword evidence="3" id="KW-1185">Reference proteome</keyword>
<sequence>MILVIPPLLMWKVKIGLRQTLGIGFFLSLGVCMIIIAIIRISQVHASDFDIWETFWQQFEVCCGTNGLSDGLPNPFRIQKPGFGPTKNQVELLIPKVPVVLQEVL</sequence>
<keyword evidence="1" id="KW-0812">Transmembrane</keyword>
<gene>
    <name evidence="2" type="ORF">OEA41_010545</name>
</gene>
<reference evidence="2" key="1">
    <citation type="submission" date="2022-11" db="EMBL/GenBank/DDBJ databases">
        <title>Chromosomal genome sequence assembly and mating type (MAT) locus characterization of the leprose asexual lichenized fungus Lepraria neglecta (Nyl.) Erichsen.</title>
        <authorList>
            <person name="Allen J.L."/>
            <person name="Pfeffer B."/>
        </authorList>
    </citation>
    <scope>NUCLEOTIDE SEQUENCE</scope>
    <source>
        <strain evidence="2">Allen 5258</strain>
    </source>
</reference>
<keyword evidence="1" id="KW-0472">Membrane</keyword>
<feature type="transmembrane region" description="Helical" evidence="1">
    <location>
        <begin position="20"/>
        <end position="39"/>
    </location>
</feature>
<name>A0AAD9YZ84_9LECA</name>
<organism evidence="2 3">
    <name type="scientific">Lepraria neglecta</name>
    <dbReference type="NCBI Taxonomy" id="209136"/>
    <lineage>
        <taxon>Eukaryota</taxon>
        <taxon>Fungi</taxon>
        <taxon>Dikarya</taxon>
        <taxon>Ascomycota</taxon>
        <taxon>Pezizomycotina</taxon>
        <taxon>Lecanoromycetes</taxon>
        <taxon>OSLEUM clade</taxon>
        <taxon>Lecanoromycetidae</taxon>
        <taxon>Lecanorales</taxon>
        <taxon>Lecanorineae</taxon>
        <taxon>Stereocaulaceae</taxon>
        <taxon>Lepraria</taxon>
    </lineage>
</organism>
<evidence type="ECO:0000313" key="2">
    <source>
        <dbReference type="EMBL" id="KAK3167418.1"/>
    </source>
</evidence>
<proteinExistence type="predicted"/>
<dbReference type="Proteomes" id="UP001276659">
    <property type="component" value="Unassembled WGS sequence"/>
</dbReference>
<keyword evidence="1" id="KW-1133">Transmembrane helix</keyword>
<comment type="caution">
    <text evidence="2">The sequence shown here is derived from an EMBL/GenBank/DDBJ whole genome shotgun (WGS) entry which is preliminary data.</text>
</comment>
<evidence type="ECO:0000256" key="1">
    <source>
        <dbReference type="SAM" id="Phobius"/>
    </source>
</evidence>
<dbReference type="AlphaFoldDB" id="A0AAD9YZ84"/>
<protein>
    <submittedName>
        <fullName evidence="2">Uncharacterized protein</fullName>
    </submittedName>
</protein>